<proteinExistence type="predicted"/>
<evidence type="ECO:0000259" key="1">
    <source>
        <dbReference type="PROSITE" id="PS51831"/>
    </source>
</evidence>
<reference evidence="2 3" key="1">
    <citation type="journal article" date="2019" name="ISME J.">
        <title>Genome analyses of uncultured TG2/ZB3 bacteria in 'Margulisbacteria' specifically attached to ectosymbiotic spirochetes of protists in the termite gut.</title>
        <authorList>
            <person name="Utami Y.D."/>
            <person name="Kuwahara H."/>
            <person name="Igai K."/>
            <person name="Murakami T."/>
            <person name="Sugaya K."/>
            <person name="Morikawa T."/>
            <person name="Nagura Y."/>
            <person name="Yuki M."/>
            <person name="Deevong P."/>
            <person name="Inoue T."/>
            <person name="Kihara K."/>
            <person name="Lo N."/>
            <person name="Yamada A."/>
            <person name="Ohkuma M."/>
            <person name="Hongoh Y."/>
        </authorList>
    </citation>
    <scope>NUCLEOTIDE SEQUENCE [LARGE SCALE GENOMIC DNA]</scope>
    <source>
        <strain evidence="2">NkOx7-01</strain>
    </source>
</reference>
<organism evidence="2 3">
    <name type="scientific">Termititenax aidoneus</name>
    <dbReference type="NCBI Taxonomy" id="2218524"/>
    <lineage>
        <taxon>Bacteria</taxon>
        <taxon>Bacillati</taxon>
        <taxon>Candidatus Margulisiibacteriota</taxon>
        <taxon>Candidatus Termititenacia</taxon>
        <taxon>Candidatus Termititenacales</taxon>
        <taxon>Candidatus Termititenacaceae</taxon>
        <taxon>Candidatus Termititenax</taxon>
    </lineage>
</organism>
<dbReference type="AlphaFoldDB" id="A0A388TFI8"/>
<feature type="domain" description="HD" evidence="1">
    <location>
        <begin position="1"/>
        <end position="94"/>
    </location>
</feature>
<name>A0A388TFI8_TERA1</name>
<accession>A0A388TFI8</accession>
<dbReference type="SUPFAM" id="SSF109604">
    <property type="entry name" value="HD-domain/PDEase-like"/>
    <property type="match status" value="1"/>
</dbReference>
<comment type="caution">
    <text evidence="2">The sequence shown here is derived from an EMBL/GenBank/DDBJ whole genome shotgun (WGS) entry which is preliminary data.</text>
</comment>
<sequence length="281" mass="31750">MVNNLLNEVACAGLLHDIGKLIQRADGFTKNHSAKGVEYLNQFLDRKKFTAAVINSETVMQCVKYHHAKYLSSAQLPADNCAYIVYEADNIASGMDRRLEDLDQEIADNQARDFSCFDKNLCLHSVFNKLRGAQTDYRFPLNNLREDREARPFDEAAGTGQATRWDYKKLKATLDEHLPNITAPNSLLELLEAVASFVPSSTNTKEVPDISLFDHSKMTAAIACCMYSYFAENNITDFKESCFNQATIDENRKQNYFLLCSFDLSGIQEFIYTIASDNALK</sequence>
<protein>
    <submittedName>
        <fullName evidence="2">CRISPR-associated protein Csm1 family</fullName>
    </submittedName>
</protein>
<dbReference type="Pfam" id="PF01966">
    <property type="entry name" value="HD"/>
    <property type="match status" value="1"/>
</dbReference>
<keyword evidence="3" id="KW-1185">Reference proteome</keyword>
<dbReference type="Proteomes" id="UP000269352">
    <property type="component" value="Unassembled WGS sequence"/>
</dbReference>
<dbReference type="PANTHER" id="PTHR36528">
    <property type="entry name" value="CRISPR SYSTEM SINGLE-STRAND-SPECIFIC DEOXYRIBONUCLEASE CAS10/CSM1 (SUBTYPE III-A)"/>
    <property type="match status" value="1"/>
</dbReference>
<dbReference type="EMBL" id="BGZN01000093">
    <property type="protein sequence ID" value="GBR74838.1"/>
    <property type="molecule type" value="Genomic_DNA"/>
</dbReference>
<dbReference type="PANTHER" id="PTHR36528:SF1">
    <property type="entry name" value="CRISPR SYSTEM SINGLE-STRAND-SPECIFIC DEOXYRIBONUCLEASE CAS10_CSM1 (SUBTYPE III-A)"/>
    <property type="match status" value="1"/>
</dbReference>
<feature type="non-terminal residue" evidence="2">
    <location>
        <position position="281"/>
    </location>
</feature>
<dbReference type="NCBIfam" id="TIGR02578">
    <property type="entry name" value="cas_TM1811_Csm1"/>
    <property type="match status" value="1"/>
</dbReference>
<dbReference type="InterPro" id="IPR006674">
    <property type="entry name" value="HD_domain"/>
</dbReference>
<dbReference type="Gene3D" id="1.10.3210.10">
    <property type="entry name" value="Hypothetical protein af1432"/>
    <property type="match status" value="1"/>
</dbReference>
<dbReference type="InterPro" id="IPR013408">
    <property type="entry name" value="Cas10/Csm1"/>
</dbReference>
<dbReference type="InterPro" id="IPR052117">
    <property type="entry name" value="Cas10/Csm1_subtype-III-A"/>
</dbReference>
<gene>
    <name evidence="2" type="primary">csm1</name>
    <name evidence="2" type="ORF">NO1_1945</name>
</gene>
<evidence type="ECO:0000313" key="3">
    <source>
        <dbReference type="Proteomes" id="UP000269352"/>
    </source>
</evidence>
<evidence type="ECO:0000313" key="2">
    <source>
        <dbReference type="EMBL" id="GBR74838.1"/>
    </source>
</evidence>
<dbReference type="PROSITE" id="PS51831">
    <property type="entry name" value="HD"/>
    <property type="match status" value="1"/>
</dbReference>